<name>W6K2C0_9MICO</name>
<evidence type="ECO:0000313" key="2">
    <source>
        <dbReference type="EMBL" id="CCH75215.1"/>
    </source>
</evidence>
<comment type="caution">
    <text evidence="2">The sequence shown here is derived from an EMBL/GenBank/DDBJ whole genome shotgun (WGS) entry which is preliminary data.</text>
</comment>
<feature type="compositionally biased region" description="Polar residues" evidence="1">
    <location>
        <begin position="96"/>
        <end position="110"/>
    </location>
</feature>
<evidence type="ECO:0000256" key="1">
    <source>
        <dbReference type="SAM" id="MobiDB-lite"/>
    </source>
</evidence>
<reference evidence="2 3" key="1">
    <citation type="journal article" date="2013" name="ISME J.">
        <title>A metabolic model for members of the genus Tetrasphaera involved in enhanced biological phosphorus removal.</title>
        <authorList>
            <person name="Kristiansen R."/>
            <person name="Nguyen H.T.T."/>
            <person name="Saunders A.M."/>
            <person name="Nielsen J.L."/>
            <person name="Wimmer R."/>
            <person name="Le V.Q."/>
            <person name="McIlroy S.J."/>
            <person name="Petrovski S."/>
            <person name="Seviour R.J."/>
            <person name="Calteau A."/>
            <person name="Nielsen K.L."/>
            <person name="Nielsen P.H."/>
        </authorList>
    </citation>
    <scope>NUCLEOTIDE SEQUENCE [LARGE SCALE GENOMIC DNA]</scope>
    <source>
        <strain evidence="2 3">Ben110</strain>
    </source>
</reference>
<sequence>MADRLSEVLGADGRVVAHQSSDGVRLLHAYVDGTSEAADRVAATAAEWDQGDAQTVVTPDPGWALVNHLAGCGPHSSVMRGCVEQAPILAAGTPRGGTSPNSPRAGMQQG</sequence>
<gene>
    <name evidence="2" type="ORF">BN11_570003</name>
</gene>
<accession>W6K2C0</accession>
<evidence type="ECO:0000313" key="3">
    <source>
        <dbReference type="Proteomes" id="UP000035763"/>
    </source>
</evidence>
<dbReference type="Proteomes" id="UP000035763">
    <property type="component" value="Unassembled WGS sequence"/>
</dbReference>
<dbReference type="EMBL" id="CAJA01000482">
    <property type="protein sequence ID" value="CCH75215.1"/>
    <property type="molecule type" value="Genomic_DNA"/>
</dbReference>
<dbReference type="AlphaFoldDB" id="W6K2C0"/>
<keyword evidence="3" id="KW-1185">Reference proteome</keyword>
<proteinExistence type="predicted"/>
<feature type="region of interest" description="Disordered" evidence="1">
    <location>
        <begin position="89"/>
        <end position="110"/>
    </location>
</feature>
<organism evidence="2 3">
    <name type="scientific">Nostocoides australiense Ben110</name>
    <dbReference type="NCBI Taxonomy" id="1193182"/>
    <lineage>
        <taxon>Bacteria</taxon>
        <taxon>Bacillati</taxon>
        <taxon>Actinomycetota</taxon>
        <taxon>Actinomycetes</taxon>
        <taxon>Micrococcales</taxon>
        <taxon>Intrasporangiaceae</taxon>
        <taxon>Nostocoides</taxon>
    </lineage>
</organism>
<protein>
    <submittedName>
        <fullName evidence="2">Uncharacterized protein</fullName>
    </submittedName>
</protein>